<feature type="compositionally biased region" description="Polar residues" evidence="13">
    <location>
        <begin position="711"/>
        <end position="728"/>
    </location>
</feature>
<dbReference type="CDD" id="cd04369">
    <property type="entry name" value="Bromodomain"/>
    <property type="match status" value="1"/>
</dbReference>
<evidence type="ECO:0000256" key="5">
    <source>
        <dbReference type="ARBA" id="ARBA00023015"/>
    </source>
</evidence>
<feature type="coiled-coil region" evidence="12">
    <location>
        <begin position="797"/>
        <end position="824"/>
    </location>
</feature>
<evidence type="ECO:0000259" key="16">
    <source>
        <dbReference type="PROSITE" id="PS51029"/>
    </source>
</evidence>
<dbReference type="Pfam" id="PF00439">
    <property type="entry name" value="Bromodomain"/>
    <property type="match status" value="1"/>
</dbReference>
<dbReference type="InterPro" id="IPR001487">
    <property type="entry name" value="Bromodomain"/>
</dbReference>
<dbReference type="GO" id="GO:0031445">
    <property type="term" value="P:regulation of heterochromatin formation"/>
    <property type="evidence" value="ECO:0000318"/>
    <property type="project" value="GO_Central"/>
</dbReference>
<dbReference type="InterPro" id="IPR011011">
    <property type="entry name" value="Znf_FYVE_PHD"/>
</dbReference>
<dbReference type="Gene3D" id="1.20.920.10">
    <property type="entry name" value="Bromodomain-like"/>
    <property type="match status" value="1"/>
</dbReference>
<dbReference type="Proteomes" id="UP000008549">
    <property type="component" value="Unassembled WGS sequence"/>
</dbReference>
<proteinExistence type="predicted"/>
<dbReference type="InterPro" id="IPR001965">
    <property type="entry name" value="Znf_PHD"/>
</dbReference>
<dbReference type="InterPro" id="IPR004210">
    <property type="entry name" value="BESS_motif"/>
</dbReference>
<keyword evidence="8" id="KW-0804">Transcription</keyword>
<dbReference type="STRING" id="6238.A8WVJ7"/>
<feature type="domain" description="MADF" evidence="16">
    <location>
        <begin position="208"/>
        <end position="291"/>
    </location>
</feature>
<keyword evidence="7 10" id="KW-0103">Bromodomain</keyword>
<feature type="coiled-coil region" evidence="12">
    <location>
        <begin position="1056"/>
        <end position="1083"/>
    </location>
</feature>
<dbReference type="HOGENOM" id="CLU_002479_0_0_1"/>
<dbReference type="SMART" id="SM00249">
    <property type="entry name" value="PHD"/>
    <property type="match status" value="1"/>
</dbReference>
<dbReference type="InterPro" id="IPR036427">
    <property type="entry name" value="Bromodomain-like_sf"/>
</dbReference>
<evidence type="ECO:0000256" key="8">
    <source>
        <dbReference type="ARBA" id="ARBA00023163"/>
    </source>
</evidence>
<dbReference type="InterPro" id="IPR047171">
    <property type="entry name" value="BAZ1A"/>
</dbReference>
<dbReference type="GO" id="GO:0008270">
    <property type="term" value="F:zinc ion binding"/>
    <property type="evidence" value="ECO:0007669"/>
    <property type="project" value="UniProtKB-KW"/>
</dbReference>
<feature type="compositionally biased region" description="Basic and acidic residues" evidence="13">
    <location>
        <begin position="657"/>
        <end position="672"/>
    </location>
</feature>
<dbReference type="PROSITE" id="PS51136">
    <property type="entry name" value="WAC"/>
    <property type="match status" value="1"/>
</dbReference>
<dbReference type="Pfam" id="PF15613">
    <property type="entry name" value="WSD"/>
    <property type="match status" value="1"/>
</dbReference>
<dbReference type="GO" id="GO:0008623">
    <property type="term" value="C:CHRAC"/>
    <property type="evidence" value="ECO:0000318"/>
    <property type="project" value="GO_Central"/>
</dbReference>
<dbReference type="EMBL" id="HE600948">
    <property type="protein sequence ID" value="CAP24508.2"/>
    <property type="molecule type" value="Genomic_DNA"/>
</dbReference>
<dbReference type="SMART" id="SM00595">
    <property type="entry name" value="MADF"/>
    <property type="match status" value="2"/>
</dbReference>
<feature type="domain" description="MADF" evidence="16">
    <location>
        <begin position="95"/>
        <end position="181"/>
    </location>
</feature>
<evidence type="ECO:0000259" key="14">
    <source>
        <dbReference type="PROSITE" id="PS50014"/>
    </source>
</evidence>
<dbReference type="FunCoup" id="A8WVJ7">
    <property type="interactions" value="1879"/>
</dbReference>
<dbReference type="Pfam" id="PF10537">
    <property type="entry name" value="WAC_Acf1_DNA_bd"/>
    <property type="match status" value="1"/>
</dbReference>
<gene>
    <name evidence="21" type="primary">madf-3</name>
    <name evidence="21" type="synonym">athp-2</name>
    <name evidence="19" type="synonym">Cbr-athp-2</name>
    <name evidence="21" type="ORF">CBG03666</name>
    <name evidence="19" type="ORF">CBG_03666</name>
</gene>
<feature type="domain" description="Bromo" evidence="14">
    <location>
        <begin position="1699"/>
        <end position="1776"/>
    </location>
</feature>
<comment type="subcellular location">
    <subcellularLocation>
        <location evidence="1 11">Nucleus</location>
    </subcellularLocation>
</comment>
<evidence type="ECO:0000313" key="20">
    <source>
        <dbReference type="Proteomes" id="UP000008549"/>
    </source>
</evidence>
<evidence type="ECO:0000256" key="11">
    <source>
        <dbReference type="PROSITE-ProRule" id="PRU00475"/>
    </source>
</evidence>
<dbReference type="PROSITE" id="PS01359">
    <property type="entry name" value="ZF_PHD_1"/>
    <property type="match status" value="1"/>
</dbReference>
<dbReference type="InterPro" id="IPR019786">
    <property type="entry name" value="Zinc_finger_PHD-type_CS"/>
</dbReference>
<dbReference type="SMART" id="SM00571">
    <property type="entry name" value="DDT"/>
    <property type="match status" value="1"/>
</dbReference>
<evidence type="ECO:0000256" key="6">
    <source>
        <dbReference type="ARBA" id="ARBA00023054"/>
    </source>
</evidence>
<feature type="compositionally biased region" description="Acidic residues" evidence="13">
    <location>
        <begin position="1634"/>
        <end position="1650"/>
    </location>
</feature>
<feature type="compositionally biased region" description="Polar residues" evidence="13">
    <location>
        <begin position="1606"/>
        <end position="1618"/>
    </location>
</feature>
<protein>
    <submittedName>
        <fullName evidence="19">Protein CBR-ATHP-2</fullName>
    </submittedName>
</protein>
<organism evidence="19 20">
    <name type="scientific">Caenorhabditis briggsae</name>
    <dbReference type="NCBI Taxonomy" id="6238"/>
    <lineage>
        <taxon>Eukaryota</taxon>
        <taxon>Metazoa</taxon>
        <taxon>Ecdysozoa</taxon>
        <taxon>Nematoda</taxon>
        <taxon>Chromadorea</taxon>
        <taxon>Rhabditida</taxon>
        <taxon>Rhabditina</taxon>
        <taxon>Rhabditomorpha</taxon>
        <taxon>Rhabditoidea</taxon>
        <taxon>Rhabditidae</taxon>
        <taxon>Peloderinae</taxon>
        <taxon>Caenorhabditis</taxon>
    </lineage>
</organism>
<accession>A8WVJ7</accession>
<dbReference type="InterPro" id="IPR006578">
    <property type="entry name" value="MADF-dom"/>
</dbReference>
<evidence type="ECO:0000256" key="2">
    <source>
        <dbReference type="ARBA" id="ARBA00022723"/>
    </source>
</evidence>
<evidence type="ECO:0000259" key="17">
    <source>
        <dbReference type="PROSITE" id="PS51031"/>
    </source>
</evidence>
<dbReference type="Pfam" id="PF15612">
    <property type="entry name" value="WHIM1"/>
    <property type="match status" value="1"/>
</dbReference>
<dbReference type="OMA" id="FERQCEE"/>
<evidence type="ECO:0000256" key="4">
    <source>
        <dbReference type="ARBA" id="ARBA00022833"/>
    </source>
</evidence>
<dbReference type="GO" id="GO:0000228">
    <property type="term" value="C:nuclear chromosome"/>
    <property type="evidence" value="ECO:0000318"/>
    <property type="project" value="GO_Central"/>
</dbReference>
<dbReference type="SMART" id="SM00297">
    <property type="entry name" value="BROMO"/>
    <property type="match status" value="1"/>
</dbReference>
<reference evidence="19 20" key="1">
    <citation type="journal article" date="2003" name="PLoS Biol.">
        <title>The genome sequence of Caenorhabditis briggsae: a platform for comparative genomics.</title>
        <authorList>
            <person name="Stein L.D."/>
            <person name="Bao Z."/>
            <person name="Blasiar D."/>
            <person name="Blumenthal T."/>
            <person name="Brent M.R."/>
            <person name="Chen N."/>
            <person name="Chinwalla A."/>
            <person name="Clarke L."/>
            <person name="Clee C."/>
            <person name="Coghlan A."/>
            <person name="Coulson A."/>
            <person name="D'Eustachio P."/>
            <person name="Fitch D.H."/>
            <person name="Fulton L.A."/>
            <person name="Fulton R.E."/>
            <person name="Griffiths-Jones S."/>
            <person name="Harris T.W."/>
            <person name="Hillier L.W."/>
            <person name="Kamath R."/>
            <person name="Kuwabara P.E."/>
            <person name="Mardis E.R."/>
            <person name="Marra M.A."/>
            <person name="Miner T.L."/>
            <person name="Minx P."/>
            <person name="Mullikin J.C."/>
            <person name="Plumb R.W."/>
            <person name="Rogers J."/>
            <person name="Schein J.E."/>
            <person name="Sohrmann M."/>
            <person name="Spieth J."/>
            <person name="Stajich J.E."/>
            <person name="Wei C."/>
            <person name="Willey D."/>
            <person name="Wilson R.K."/>
            <person name="Durbin R."/>
            <person name="Waterston R.H."/>
        </authorList>
    </citation>
    <scope>NUCLEOTIDE SEQUENCE [LARGE SCALE GENOMIC DNA]</scope>
    <source>
        <strain evidence="19 20">AF16</strain>
    </source>
</reference>
<dbReference type="InParanoid" id="A8WVJ7"/>
<keyword evidence="2" id="KW-0479">Metal-binding</keyword>
<evidence type="ECO:0000256" key="1">
    <source>
        <dbReference type="ARBA" id="ARBA00004123"/>
    </source>
</evidence>
<dbReference type="Pfam" id="PF10545">
    <property type="entry name" value="MADF_DNA_bdg"/>
    <property type="match status" value="2"/>
</dbReference>
<dbReference type="GO" id="GO:0003677">
    <property type="term" value="F:DNA binding"/>
    <property type="evidence" value="ECO:0000318"/>
    <property type="project" value="GO_Central"/>
</dbReference>
<evidence type="ECO:0000256" key="10">
    <source>
        <dbReference type="PROSITE-ProRule" id="PRU00035"/>
    </source>
</evidence>
<evidence type="ECO:0000256" key="7">
    <source>
        <dbReference type="ARBA" id="ARBA00023117"/>
    </source>
</evidence>
<dbReference type="SUPFAM" id="SSF47370">
    <property type="entry name" value="Bromodomain"/>
    <property type="match status" value="1"/>
</dbReference>
<dbReference type="PROSITE" id="PS50827">
    <property type="entry name" value="DDT"/>
    <property type="match status" value="1"/>
</dbReference>
<evidence type="ECO:0000256" key="13">
    <source>
        <dbReference type="SAM" id="MobiDB-lite"/>
    </source>
</evidence>
<dbReference type="PRINTS" id="PR00503">
    <property type="entry name" value="BROMODOMAIN"/>
</dbReference>
<feature type="domain" description="DDT" evidence="15">
    <location>
        <begin position="850"/>
        <end position="917"/>
    </location>
</feature>
<dbReference type="GO" id="GO:0045740">
    <property type="term" value="P:positive regulation of DNA replication"/>
    <property type="evidence" value="ECO:0000318"/>
    <property type="project" value="GO_Central"/>
</dbReference>
<dbReference type="InterPro" id="IPR013083">
    <property type="entry name" value="Znf_RING/FYVE/PHD"/>
</dbReference>
<evidence type="ECO:0000256" key="12">
    <source>
        <dbReference type="SAM" id="Coils"/>
    </source>
</evidence>
<evidence type="ECO:0000313" key="19">
    <source>
        <dbReference type="EMBL" id="CAP24508.2"/>
    </source>
</evidence>
<feature type="region of interest" description="Disordered" evidence="13">
    <location>
        <begin position="1562"/>
        <end position="1590"/>
    </location>
</feature>
<dbReference type="PROSITE" id="PS51031">
    <property type="entry name" value="BESS"/>
    <property type="match status" value="1"/>
</dbReference>
<keyword evidence="5" id="KW-0805">Transcription regulation</keyword>
<dbReference type="Gene3D" id="3.30.40.10">
    <property type="entry name" value="Zinc/RING finger domain, C3HC4 (zinc finger)"/>
    <property type="match status" value="1"/>
</dbReference>
<dbReference type="GO" id="GO:0006355">
    <property type="term" value="P:regulation of DNA-templated transcription"/>
    <property type="evidence" value="ECO:0000318"/>
    <property type="project" value="GO_Central"/>
</dbReference>
<dbReference type="WormBase" id="CBG03666">
    <property type="protein sequence ID" value="CBP40465"/>
    <property type="gene ID" value="WBGene00026477"/>
    <property type="gene designation" value="Cbr-madf-3"/>
</dbReference>
<dbReference type="InterPro" id="IPR028941">
    <property type="entry name" value="WHIM2_dom"/>
</dbReference>
<feature type="region of interest" description="Disordered" evidence="13">
    <location>
        <begin position="646"/>
        <end position="752"/>
    </location>
</feature>
<dbReference type="PANTHER" id="PTHR46510:SF1">
    <property type="entry name" value="BROMODOMAIN ADJACENT TO ZINC FINGER DOMAIN PROTEIN 1A"/>
    <property type="match status" value="1"/>
</dbReference>
<keyword evidence="9 11" id="KW-0539">Nucleus</keyword>
<evidence type="ECO:0000256" key="9">
    <source>
        <dbReference type="ARBA" id="ARBA00023242"/>
    </source>
</evidence>
<evidence type="ECO:0000313" key="21">
    <source>
        <dbReference type="WormBase" id="CBG03666"/>
    </source>
</evidence>
<dbReference type="InterPro" id="IPR028942">
    <property type="entry name" value="WHIM1_dom"/>
</dbReference>
<name>A8WVJ7_CAEBR</name>
<dbReference type="InterPro" id="IPR013136">
    <property type="entry name" value="WSTF_Acf1_Cbp146"/>
</dbReference>
<dbReference type="PROSITE" id="PS50014">
    <property type="entry name" value="BROMODOMAIN_2"/>
    <property type="match status" value="1"/>
</dbReference>
<dbReference type="InterPro" id="IPR018501">
    <property type="entry name" value="DDT_dom"/>
</dbReference>
<feature type="region of interest" description="Disordered" evidence="13">
    <location>
        <begin position="1"/>
        <end position="21"/>
    </location>
</feature>
<reference evidence="19 20" key="2">
    <citation type="journal article" date="2011" name="PLoS Genet.">
        <title>Caenorhabditis briggsae recombinant inbred line genotypes reveal inter-strain incompatibility and the evolution of recombination.</title>
        <authorList>
            <person name="Ross J.A."/>
            <person name="Koboldt D.C."/>
            <person name="Staisch J.E."/>
            <person name="Chamberlin H.M."/>
            <person name="Gupta B.P."/>
            <person name="Miller R.D."/>
            <person name="Baird S.E."/>
            <person name="Haag E.S."/>
        </authorList>
    </citation>
    <scope>NUCLEOTIDE SEQUENCE [LARGE SCALE GENOMIC DNA]</scope>
    <source>
        <strain evidence="19 20">AF16</strain>
    </source>
</reference>
<feature type="domain" description="BESS" evidence="17">
    <location>
        <begin position="337"/>
        <end position="376"/>
    </location>
</feature>
<dbReference type="eggNOG" id="KOG1245">
    <property type="taxonomic scope" value="Eukaryota"/>
</dbReference>
<keyword evidence="20" id="KW-1185">Reference proteome</keyword>
<keyword evidence="6 12" id="KW-0175">Coiled coil</keyword>
<dbReference type="PROSITE" id="PS51029">
    <property type="entry name" value="MADF"/>
    <property type="match status" value="2"/>
</dbReference>
<dbReference type="GO" id="GO:0006338">
    <property type="term" value="P:chromatin remodeling"/>
    <property type="evidence" value="ECO:0007669"/>
    <property type="project" value="InterPro"/>
</dbReference>
<keyword evidence="3" id="KW-0863">Zinc-finger</keyword>
<keyword evidence="4" id="KW-0862">Zinc</keyword>
<evidence type="ECO:0000259" key="18">
    <source>
        <dbReference type="PROSITE" id="PS51136"/>
    </source>
</evidence>
<evidence type="ECO:0000256" key="3">
    <source>
        <dbReference type="ARBA" id="ARBA00022771"/>
    </source>
</evidence>
<dbReference type="PANTHER" id="PTHR46510">
    <property type="entry name" value="BROMODOMAIN ADJACENT TO ZINC FINGER DOMAIN PROTEIN 1A"/>
    <property type="match status" value="1"/>
</dbReference>
<dbReference type="SUPFAM" id="SSF57903">
    <property type="entry name" value="FYVE/PHD zinc finger"/>
    <property type="match status" value="1"/>
</dbReference>
<sequence length="1796" mass="209067">MYYSPADDDGGGELDISEPDVSEPRRFRTRCFRTRHFRTRRFRTRRFRIFLHSCIVPKRRVLKRPGAKNAYSRIPRTYPGTRFQDEMIEPTFNLRLIEAVRHSRCLFDNTDRQYRNTEYKNRVWSRLVSVLNFDGDPRMLSARWKQLRDKYGKEKRKQKYGPEKSSWQYFKHLHFLDPHMTDRAEVSPSRKEADGVQERITDPNFAKSLIQEVQSHPCLYDARDPKYRHGDCRNQAWNLIIEKLNYPGNVNSIYKQWKKHRDRYVREKRRLRTITVEQMSRCARSLKRQGPGGSNDVNPDDGVLSEYDAEFEPEDDLTLNSYMMIPEKRAPNSNVYLDGDSAFSASIVSDLRTLPEHTRMLAKNQIMELLESATFYSFMPLLNKQPFIPKPPPNGIPADTKTYYCQPTGEIFLSHEEYFARMILLNTTAWSCALTRKSNLTYFEAQSSEKETERDLGDFPESLELPVFFIVHKLTNRGRFEELVNDVYHIMKDRYFNNEEVSYLEKSRKTLARIVTSHATQQGITDRNGLEMEEAEPGIKEPIVQNPEDFRYTVEILEGVVDGDADRFRENVTHEKLFRSKTFGARQKIRLFLKNTCHLPPDSDRYTIRDEYLDKVDGLWWSDIMSGAEPICPKTPVLQRGRIPNLLKSGLEGGGGGERRQKREDRDPDAPPRPRGRPPKTPEQRALLQTEKKPRKRLEVSSPRPLDDFDLTSSGALTLSWVPSTSSAAEEPVKKKVRRSSTSSKTEKKKAKIQEQQEDLTFYFDEARRFGIDLTGLEQEDRLLSPKKISEFKMMVKEQKDVEREALKEEKKRKIREKAAYNKKRDDLICNDLKPLPRFPSLEIPKWMTTDEFADYLFILQFFTSFREILPLKEVRGTDEIQLSDIIIAMKCFDPQNSPFADLMKVLLTIRTDITDEEDGDEADFQNREEIYLINAQNCDPVHATHGDSIREISEMHFRIRKIHGKSVRHLPVDWMTLTEVLRLILLTSGYYTGVSTHRHRLYQRGNFRGYEDPAFELRHSRPDIMEKLRTQTVFDLEPSERLEIMKTLIYQLLTYSKFRSHMEKQQIELAELKKEQKRLKAWDLAQEAEANASRLLLEVTTTSSETDSGATMSPVVKKFKGHLKAFIDGRRFDKEEMDGILLDAVPYTNLTLDEIVTARDLQKSEFKLLMDSLTSKLFSTYCKVSDIRLGSDRAYRRYLVLENLSAILVETPTSSELRVECDEASKIDDPQNFENSEDSEVFLCSGDVETCEIHGSRRAHNFCYIKNREQFERLLKSLNPRGNRENELLDELLEYRSELLKMLEDSEAMEADGTWNEMLMTDETDPADTYNIDWDTEIRDLLLDFEEKLDQGQMGSIEKVFEVNRWEWRQQFKDSGDVTELLKVSEKNIQMLNGLDLDLTTSEEMSDSKMLAIGFFSIIRSIQMKFIKPPYLSPNKDEHGRLKPSELFIRWQKALLQCESHSALSLFITTFESSIKWDKSRLQGKCKSCRKKASAHDLILCSECDSCYHLKCAKLKEAPSDWKCTPCRAQQRKLENEAKREAAAKEQHLEIPSNDVSLMSIQDEQSSSEDPHSSSQNTIRTASGRAVKKVQYQEVHEGIKVFGSPKTTSRKSINGSASMDRPHRNVPMKIYDVDSENGMIDDEDYSEDGENSKKRKTLSQSTNAKKSFSAPTIIDSSIQKPTNKEKMTLIETLLKETMRQECSWPFLQPVDPKEVPDYHEVIKQPMDLRTMMNKIKQRVYNKPAEVSKEMKMIRTDFQQILTNCETYNETESEIFQLSRQLEDFVTARLDSIIDQ</sequence>
<feature type="region of interest" description="Disordered" evidence="13">
    <location>
        <begin position="1602"/>
        <end position="1667"/>
    </location>
</feature>
<evidence type="ECO:0000259" key="15">
    <source>
        <dbReference type="PROSITE" id="PS50827"/>
    </source>
</evidence>
<feature type="domain" description="WAC" evidence="18">
    <location>
        <begin position="400"/>
        <end position="509"/>
    </location>
</feature>